<feature type="region of interest" description="Disordered" evidence="1">
    <location>
        <begin position="509"/>
        <end position="552"/>
    </location>
</feature>
<proteinExistence type="predicted"/>
<dbReference type="EMBL" id="ML977329">
    <property type="protein sequence ID" value="KAF2113067.1"/>
    <property type="molecule type" value="Genomic_DNA"/>
</dbReference>
<evidence type="ECO:0000256" key="2">
    <source>
        <dbReference type="SAM" id="SignalP"/>
    </source>
</evidence>
<feature type="compositionally biased region" description="Polar residues" evidence="1">
    <location>
        <begin position="692"/>
        <end position="706"/>
    </location>
</feature>
<feature type="compositionally biased region" description="Low complexity" evidence="1">
    <location>
        <begin position="633"/>
        <end position="646"/>
    </location>
</feature>
<dbReference type="InterPro" id="IPR055647">
    <property type="entry name" value="DUF7223"/>
</dbReference>
<feature type="compositionally biased region" description="Polar residues" evidence="1">
    <location>
        <begin position="32"/>
        <end position="41"/>
    </location>
</feature>
<accession>A0A6A5Z2I2</accession>
<dbReference type="InterPro" id="IPR054293">
    <property type="entry name" value="DUF7029"/>
</dbReference>
<dbReference type="OrthoDB" id="160645at2759"/>
<reference evidence="5" key="1">
    <citation type="journal article" date="2020" name="Stud. Mycol.">
        <title>101 Dothideomycetes genomes: a test case for predicting lifestyles and emergence of pathogens.</title>
        <authorList>
            <person name="Haridas S."/>
            <person name="Albert R."/>
            <person name="Binder M."/>
            <person name="Bloem J."/>
            <person name="Labutti K."/>
            <person name="Salamov A."/>
            <person name="Andreopoulos B."/>
            <person name="Baker S."/>
            <person name="Barry K."/>
            <person name="Bills G."/>
            <person name="Bluhm B."/>
            <person name="Cannon C."/>
            <person name="Castanera R."/>
            <person name="Culley D."/>
            <person name="Daum C."/>
            <person name="Ezra D."/>
            <person name="Gonzalez J."/>
            <person name="Henrissat B."/>
            <person name="Kuo A."/>
            <person name="Liang C."/>
            <person name="Lipzen A."/>
            <person name="Lutzoni F."/>
            <person name="Magnuson J."/>
            <person name="Mondo S."/>
            <person name="Nolan M."/>
            <person name="Ohm R."/>
            <person name="Pangilinan J."/>
            <person name="Park H.-J."/>
            <person name="Ramirez L."/>
            <person name="Alfaro M."/>
            <person name="Sun H."/>
            <person name="Tritt A."/>
            <person name="Yoshinaga Y."/>
            <person name="Zwiers L.-H."/>
            <person name="Turgeon B."/>
            <person name="Goodwin S."/>
            <person name="Spatafora J."/>
            <person name="Crous P."/>
            <person name="Grigoriev I."/>
        </authorList>
    </citation>
    <scope>NUCLEOTIDE SEQUENCE</scope>
    <source>
        <strain evidence="5">CBS 627.86</strain>
    </source>
</reference>
<evidence type="ECO:0000313" key="6">
    <source>
        <dbReference type="Proteomes" id="UP000799770"/>
    </source>
</evidence>
<dbReference type="Pfam" id="PF23865">
    <property type="entry name" value="DUF7223"/>
    <property type="match status" value="1"/>
</dbReference>
<evidence type="ECO:0000256" key="1">
    <source>
        <dbReference type="SAM" id="MobiDB-lite"/>
    </source>
</evidence>
<feature type="region of interest" description="Disordered" evidence="1">
    <location>
        <begin position="30"/>
        <end position="49"/>
    </location>
</feature>
<keyword evidence="2" id="KW-0732">Signal</keyword>
<name>A0A6A5Z2I2_9PLEO</name>
<feature type="region of interest" description="Disordered" evidence="1">
    <location>
        <begin position="691"/>
        <end position="717"/>
    </location>
</feature>
<evidence type="ECO:0000313" key="5">
    <source>
        <dbReference type="EMBL" id="KAF2113067.1"/>
    </source>
</evidence>
<feature type="compositionally biased region" description="Polar residues" evidence="1">
    <location>
        <begin position="510"/>
        <end position="526"/>
    </location>
</feature>
<sequence length="770" mass="81515">MHLQPRVLLSILFIFASLYGTQAVAPDLKPISNPSQHNPSSPAKRDSPDALALLPISDPSVLVHGRSLKREAQGFEAFDPTSSNSFFWGAYAGNTIYTANFTLHNEDPDEFILPIENFAKHLKSISCGTSTSPMKIEFNDNDSFEYAKDTWDWVNQEDDNKFTVVTKPNQCFEGDDRTPYLVYDISFDASKLLAKLSAKERPWGEIAHTFRLTLSHETLDPDTANVTHPHLMPRATKTMDLTHDFNQNLFHFESAETNGLEVSADAQIHTGGQIIADLDVDYKWFIPTDLKINIHPSGVHGDLLLSLTADGKLGTPIDWALKPEIEIPVAALNIKGILEIGPFVTMGVHFGSSAIEGHAKATVGARAVVDDTAVVEVKLRHPDDNEISGWTPHFEKIDPTFTASLTASMKAWAELGIMIKAEVLGRWGYQASVDAQLPYFEANLAAKVDSNGGICGTTKTMGVDFNTNVGIDVNLNAGEINKAPSFQKDLFQTSWPLYSTCIAFGPDGATPTTAPGSELTPATSAKATPMPTPSVGPTDPSSVAPSPVEIGTSFASTDIPSSLAGSVATTLPIATPGSSIEPGVGPSTQPFDSSSTFLSPSGTAAPVGTSVSSSAISGISNATSTNIPASMTATTSPSLSEASSSAPSLFNSSSASKAASKAAHSISGFPSTTTISSRRSTSTRTSIFYESAKSTNNAPRSSSTCIKSKTSAKPTTSSPAPYVPYLLNAPIYNVVVKSSSALSLSSTRCTKGAAKSTLTKIVKSTGVAAY</sequence>
<evidence type="ECO:0000259" key="4">
    <source>
        <dbReference type="Pfam" id="PF23865"/>
    </source>
</evidence>
<evidence type="ECO:0000259" key="3">
    <source>
        <dbReference type="Pfam" id="PF22974"/>
    </source>
</evidence>
<feature type="domain" description="DUF7029" evidence="3">
    <location>
        <begin position="108"/>
        <end position="210"/>
    </location>
</feature>
<feature type="signal peptide" evidence="2">
    <location>
        <begin position="1"/>
        <end position="23"/>
    </location>
</feature>
<feature type="compositionally biased region" description="Low complexity" evidence="1">
    <location>
        <begin position="707"/>
        <end position="717"/>
    </location>
</feature>
<feature type="compositionally biased region" description="Low complexity" evidence="1">
    <location>
        <begin position="607"/>
        <end position="624"/>
    </location>
</feature>
<dbReference type="Proteomes" id="UP000799770">
    <property type="component" value="Unassembled WGS sequence"/>
</dbReference>
<feature type="domain" description="DUF7223" evidence="4">
    <location>
        <begin position="239"/>
        <end position="503"/>
    </location>
</feature>
<feature type="region of interest" description="Disordered" evidence="1">
    <location>
        <begin position="577"/>
        <end position="646"/>
    </location>
</feature>
<dbReference type="Pfam" id="PF22974">
    <property type="entry name" value="DUF7029"/>
    <property type="match status" value="1"/>
</dbReference>
<gene>
    <name evidence="5" type="ORF">BDV96DRAFT_150636</name>
</gene>
<keyword evidence="6" id="KW-1185">Reference proteome</keyword>
<protein>
    <submittedName>
        <fullName evidence="5">Uncharacterized protein</fullName>
    </submittedName>
</protein>
<feature type="compositionally biased region" description="Polar residues" evidence="1">
    <location>
        <begin position="586"/>
        <end position="602"/>
    </location>
</feature>
<dbReference type="AlphaFoldDB" id="A0A6A5Z2I2"/>
<feature type="chain" id="PRO_5025558361" evidence="2">
    <location>
        <begin position="24"/>
        <end position="770"/>
    </location>
</feature>
<organism evidence="5 6">
    <name type="scientific">Lophiotrema nucula</name>
    <dbReference type="NCBI Taxonomy" id="690887"/>
    <lineage>
        <taxon>Eukaryota</taxon>
        <taxon>Fungi</taxon>
        <taxon>Dikarya</taxon>
        <taxon>Ascomycota</taxon>
        <taxon>Pezizomycotina</taxon>
        <taxon>Dothideomycetes</taxon>
        <taxon>Pleosporomycetidae</taxon>
        <taxon>Pleosporales</taxon>
        <taxon>Lophiotremataceae</taxon>
        <taxon>Lophiotrema</taxon>
    </lineage>
</organism>